<dbReference type="RefSeq" id="WP_214091554.1">
    <property type="nucleotide sequence ID" value="NZ_JAHCLR010000004.1"/>
</dbReference>
<dbReference type="PANTHER" id="PTHR46766">
    <property type="entry name" value="GLUTAMINE-RICH PROTEIN 2"/>
    <property type="match status" value="1"/>
</dbReference>
<dbReference type="PANTHER" id="PTHR46766:SF1">
    <property type="entry name" value="GLUTAMINE-RICH PROTEIN 2"/>
    <property type="match status" value="1"/>
</dbReference>
<feature type="domain" description="PPE" evidence="2">
    <location>
        <begin position="2"/>
        <end position="164"/>
    </location>
</feature>
<comment type="caution">
    <text evidence="4">The sequence shown here is derived from an EMBL/GenBank/DDBJ whole genome shotgun (WGS) entry which is preliminary data.</text>
</comment>
<dbReference type="InterPro" id="IPR022171">
    <property type="entry name" value="PPE_C"/>
</dbReference>
<evidence type="ECO:0000313" key="5">
    <source>
        <dbReference type="Proteomes" id="UP001519535"/>
    </source>
</evidence>
<name>A0ABS5REG8_9MYCO</name>
<evidence type="ECO:0000259" key="2">
    <source>
        <dbReference type="Pfam" id="PF00823"/>
    </source>
</evidence>
<dbReference type="InterPro" id="IPR000030">
    <property type="entry name" value="PPE_dom"/>
</dbReference>
<dbReference type="EMBL" id="JAHCLR010000004">
    <property type="protein sequence ID" value="MBS9532668.1"/>
    <property type="molecule type" value="Genomic_DNA"/>
</dbReference>
<reference evidence="4 5" key="1">
    <citation type="submission" date="2021-05" db="EMBL/GenBank/DDBJ databases">
        <title>Mycobacterium acidophilum sp. nov., an extremely acid-tolerant member of the genus Mycobacterium.</title>
        <authorList>
            <person name="Xia J."/>
        </authorList>
    </citation>
    <scope>NUCLEOTIDE SEQUENCE [LARGE SCALE GENOMIC DNA]</scope>
    <source>
        <strain evidence="4 5">M1</strain>
    </source>
</reference>
<dbReference type="SUPFAM" id="SSF140459">
    <property type="entry name" value="PE/PPE dimer-like"/>
    <property type="match status" value="1"/>
</dbReference>
<dbReference type="Pfam" id="PF00823">
    <property type="entry name" value="PPE"/>
    <property type="match status" value="1"/>
</dbReference>
<sequence>MDFGAFPPEVNSARIYAGPGSAPMLAAAAAWDKMAAELGAAEAGYQSVIDGLVGEGWMGPASTAMAAAAAPYVTWMGTTAARAEQTAAQAKAAAAAYEAARAMSVTPPVITANRSQLALLVATNILGQNGAAIAANEAHYGQMWAQDAAAMYGYAAASAAASKVTPFSAPREIANPNAQANQDAAVNQAAGSAATSNAQSTLSQAITTTPQTLQNLAQPLQSSSAGTPTLPNFLNPDDIMPGDFMNTFSNLMSSSFSPMGMAGITQAGADIAVIRGAALAAADPLGLGAIDPLTMLMPGLGSGLGGGMGAMHGLGAGLGGMSAASAAVGQASSVGALSVPTSWAAAVPATAAPGTSIAATGWTVAAHAPEAGAAGMPGVPMAGAGNGRNYGFAAPRYGFKPTVMARPVAAG</sequence>
<dbReference type="Pfam" id="PF12484">
    <property type="entry name" value="PPE-SVP"/>
    <property type="match status" value="1"/>
</dbReference>
<evidence type="ECO:0000313" key="4">
    <source>
        <dbReference type="EMBL" id="MBS9532668.1"/>
    </source>
</evidence>
<organism evidence="4 5">
    <name type="scientific">Mycolicibacter acidiphilus</name>
    <dbReference type="NCBI Taxonomy" id="2835306"/>
    <lineage>
        <taxon>Bacteria</taxon>
        <taxon>Bacillati</taxon>
        <taxon>Actinomycetota</taxon>
        <taxon>Actinomycetes</taxon>
        <taxon>Mycobacteriales</taxon>
        <taxon>Mycobacteriaceae</taxon>
        <taxon>Mycolicibacter</taxon>
    </lineage>
</organism>
<dbReference type="Proteomes" id="UP001519535">
    <property type="component" value="Unassembled WGS sequence"/>
</dbReference>
<comment type="similarity">
    <text evidence="1">Belongs to the mycobacterial PPE family.</text>
</comment>
<keyword evidence="5" id="KW-1185">Reference proteome</keyword>
<dbReference type="InterPro" id="IPR038332">
    <property type="entry name" value="PPE_sf"/>
</dbReference>
<accession>A0ABS5REG8</accession>
<feature type="domain" description="PPE family C-terminal" evidence="3">
    <location>
        <begin position="325"/>
        <end position="407"/>
    </location>
</feature>
<protein>
    <submittedName>
        <fullName evidence="4">PPE family protein</fullName>
    </submittedName>
</protein>
<evidence type="ECO:0000259" key="3">
    <source>
        <dbReference type="Pfam" id="PF12484"/>
    </source>
</evidence>
<dbReference type="Gene3D" id="1.20.1260.20">
    <property type="entry name" value="PPE superfamily"/>
    <property type="match status" value="1"/>
</dbReference>
<evidence type="ECO:0000256" key="1">
    <source>
        <dbReference type="ARBA" id="ARBA00010652"/>
    </source>
</evidence>
<proteinExistence type="inferred from homology"/>
<gene>
    <name evidence="4" type="ORF">KIH27_03595</name>
</gene>